<keyword evidence="1" id="KW-1133">Transmembrane helix</keyword>
<dbReference type="RefSeq" id="WP_165237172.1">
    <property type="nucleotide sequence ID" value="NZ_JAAKZV010000051.1"/>
</dbReference>
<feature type="transmembrane region" description="Helical" evidence="1">
    <location>
        <begin position="39"/>
        <end position="60"/>
    </location>
</feature>
<feature type="transmembrane region" description="Helical" evidence="1">
    <location>
        <begin position="201"/>
        <end position="219"/>
    </location>
</feature>
<feature type="transmembrane region" description="Helical" evidence="1">
    <location>
        <begin position="125"/>
        <end position="143"/>
    </location>
</feature>
<feature type="transmembrane region" description="Helical" evidence="1">
    <location>
        <begin position="348"/>
        <end position="368"/>
    </location>
</feature>
<gene>
    <name evidence="2" type="ORF">G5C51_14405</name>
</gene>
<keyword evidence="1" id="KW-0812">Transmembrane</keyword>
<dbReference type="Proteomes" id="UP000481583">
    <property type="component" value="Unassembled WGS sequence"/>
</dbReference>
<accession>A0A6G4TYW8</accession>
<organism evidence="2 3">
    <name type="scientific">Streptomyces coryli</name>
    <dbReference type="NCBI Taxonomy" id="1128680"/>
    <lineage>
        <taxon>Bacteria</taxon>
        <taxon>Bacillati</taxon>
        <taxon>Actinomycetota</taxon>
        <taxon>Actinomycetes</taxon>
        <taxon>Kitasatosporales</taxon>
        <taxon>Streptomycetaceae</taxon>
        <taxon>Streptomyces</taxon>
    </lineage>
</organism>
<evidence type="ECO:0000313" key="2">
    <source>
        <dbReference type="EMBL" id="NGN65084.1"/>
    </source>
</evidence>
<evidence type="ECO:0000313" key="3">
    <source>
        <dbReference type="Proteomes" id="UP000481583"/>
    </source>
</evidence>
<evidence type="ECO:0000256" key="1">
    <source>
        <dbReference type="SAM" id="Phobius"/>
    </source>
</evidence>
<feature type="transmembrane region" description="Helical" evidence="1">
    <location>
        <begin position="226"/>
        <end position="244"/>
    </location>
</feature>
<name>A0A6G4TYW8_9ACTN</name>
<keyword evidence="1" id="KW-0472">Membrane</keyword>
<reference evidence="2 3" key="1">
    <citation type="submission" date="2020-02" db="EMBL/GenBank/DDBJ databases">
        <title>Whole-genome analyses of novel actinobacteria.</title>
        <authorList>
            <person name="Sahin N."/>
        </authorList>
    </citation>
    <scope>NUCLEOTIDE SEQUENCE [LARGE SCALE GENOMIC DNA]</scope>
    <source>
        <strain evidence="2 3">A7024</strain>
    </source>
</reference>
<proteinExistence type="predicted"/>
<comment type="caution">
    <text evidence="2">The sequence shown here is derived from an EMBL/GenBank/DDBJ whole genome shotgun (WGS) entry which is preliminary data.</text>
</comment>
<dbReference type="EMBL" id="JAAKZV010000051">
    <property type="protein sequence ID" value="NGN65084.1"/>
    <property type="molecule type" value="Genomic_DNA"/>
</dbReference>
<dbReference type="AlphaFoldDB" id="A0A6G4TYW8"/>
<feature type="transmembrane region" description="Helical" evidence="1">
    <location>
        <begin position="97"/>
        <end position="118"/>
    </location>
</feature>
<feature type="transmembrane region" description="Helical" evidence="1">
    <location>
        <begin position="72"/>
        <end position="91"/>
    </location>
</feature>
<feature type="transmembrane region" description="Helical" evidence="1">
    <location>
        <begin position="375"/>
        <end position="393"/>
    </location>
</feature>
<sequence>MADTTLAAPAAPARPDAAAGSRADAPAAVALGGGVAVSVYPHGGVTVAHLIVLLLLPALLPAARGVRGTGWVPVLLGLWGCAVGFTTLLVGDTFRHFAYAVAQPCTLALSLVAGVWVFRQDRRVIRAFLVALVLGLCAAELLYRSPGFATDPWKFALGPVVTTGAMLCSALLIERVPLPVAMLPAAAASAVSLVTGFRAEFVVSAIAMGLTVLCARRAAGASRLRLVVACGVLAALAAGLSYGYNTLAADGTLGEEQRHRWVLQSDVEGGLLIGARPELVGSVGLIAESPLLGRGVSPEVDGATAAAFLKRLSDQRVPVHEGMVEYYFGRGLYLHSELFQLWAEMGPLAVPGLLAPIVLVFAAALAAVRAASGPRILIFSYLACQFAWDLLFSPAPRLMGTYLGTAAAAAVVYLATLRKGRTGT</sequence>
<protein>
    <submittedName>
        <fullName evidence="2">Uncharacterized protein</fullName>
    </submittedName>
</protein>
<feature type="transmembrane region" description="Helical" evidence="1">
    <location>
        <begin position="399"/>
        <end position="417"/>
    </location>
</feature>
<keyword evidence="3" id="KW-1185">Reference proteome</keyword>